<reference evidence="3 4" key="1">
    <citation type="journal article" date="2016" name="Mol. Biol. Evol.">
        <title>Comparative Genomics of Early-Diverging Mushroom-Forming Fungi Provides Insights into the Origins of Lignocellulose Decay Capabilities.</title>
        <authorList>
            <person name="Nagy L.G."/>
            <person name="Riley R."/>
            <person name="Tritt A."/>
            <person name="Adam C."/>
            <person name="Daum C."/>
            <person name="Floudas D."/>
            <person name="Sun H."/>
            <person name="Yadav J.S."/>
            <person name="Pangilinan J."/>
            <person name="Larsson K.H."/>
            <person name="Matsuura K."/>
            <person name="Barry K."/>
            <person name="Labutti K."/>
            <person name="Kuo R."/>
            <person name="Ohm R.A."/>
            <person name="Bhattacharya S.S."/>
            <person name="Shirouzu T."/>
            <person name="Yoshinaga Y."/>
            <person name="Martin F.M."/>
            <person name="Grigoriev I.V."/>
            <person name="Hibbett D.S."/>
        </authorList>
    </citation>
    <scope>NUCLEOTIDE SEQUENCE [LARGE SCALE GENOMIC DNA]</scope>
    <source>
        <strain evidence="3 4">93-53</strain>
    </source>
</reference>
<evidence type="ECO:0000313" key="4">
    <source>
        <dbReference type="Proteomes" id="UP000076871"/>
    </source>
</evidence>
<accession>A0A165F581</accession>
<keyword evidence="4" id="KW-1185">Reference proteome</keyword>
<gene>
    <name evidence="3" type="ORF">LAESUDRAFT_66283</name>
</gene>
<dbReference type="GeneID" id="63822047"/>
<dbReference type="Proteomes" id="UP000076871">
    <property type="component" value="Unassembled WGS sequence"/>
</dbReference>
<dbReference type="Gene3D" id="3.30.160.20">
    <property type="match status" value="1"/>
</dbReference>
<sequence length="187" mass="20402">MTPPFRRLVGRDQQPADHIELSVMCPLAFPVFCLGDDHVYTLFPTSLSHATATYSVSSRPPGLWMSCSTLNAPVVEGASTGRINVLLGCCQRSSSIPCYNRIRRITVLRISMSSNEHGPRQQLNNHLQRNGLMNSLVWETTKTGSGRNIAFTAKAYINGVEHGTGTSANKGEAMDRAATQTLLVLRG</sequence>
<dbReference type="SUPFAM" id="SSF54768">
    <property type="entry name" value="dsRNA-binding domain-like"/>
    <property type="match status" value="1"/>
</dbReference>
<dbReference type="EMBL" id="KV427615">
    <property type="protein sequence ID" value="KZT08414.1"/>
    <property type="molecule type" value="Genomic_DNA"/>
</dbReference>
<dbReference type="Pfam" id="PF00035">
    <property type="entry name" value="dsrm"/>
    <property type="match status" value="1"/>
</dbReference>
<protein>
    <recommendedName>
        <fullName evidence="2">DRBM domain-containing protein</fullName>
    </recommendedName>
</protein>
<feature type="domain" description="DRBM" evidence="2">
    <location>
        <begin position="118"/>
        <end position="187"/>
    </location>
</feature>
<dbReference type="AlphaFoldDB" id="A0A165F581"/>
<dbReference type="InParanoid" id="A0A165F581"/>
<evidence type="ECO:0000256" key="1">
    <source>
        <dbReference type="PROSITE-ProRule" id="PRU00266"/>
    </source>
</evidence>
<evidence type="ECO:0000259" key="2">
    <source>
        <dbReference type="PROSITE" id="PS50137"/>
    </source>
</evidence>
<dbReference type="InterPro" id="IPR014720">
    <property type="entry name" value="dsRBD_dom"/>
</dbReference>
<keyword evidence="1" id="KW-0694">RNA-binding</keyword>
<evidence type="ECO:0000313" key="3">
    <source>
        <dbReference type="EMBL" id="KZT08414.1"/>
    </source>
</evidence>
<proteinExistence type="predicted"/>
<dbReference type="RefSeq" id="XP_040766154.1">
    <property type="nucleotide sequence ID" value="XM_040905017.1"/>
</dbReference>
<dbReference type="PROSITE" id="PS50137">
    <property type="entry name" value="DS_RBD"/>
    <property type="match status" value="1"/>
</dbReference>
<organism evidence="3 4">
    <name type="scientific">Laetiporus sulphureus 93-53</name>
    <dbReference type="NCBI Taxonomy" id="1314785"/>
    <lineage>
        <taxon>Eukaryota</taxon>
        <taxon>Fungi</taxon>
        <taxon>Dikarya</taxon>
        <taxon>Basidiomycota</taxon>
        <taxon>Agaricomycotina</taxon>
        <taxon>Agaricomycetes</taxon>
        <taxon>Polyporales</taxon>
        <taxon>Laetiporus</taxon>
    </lineage>
</organism>
<name>A0A165F581_9APHY</name>
<dbReference type="GO" id="GO:0003723">
    <property type="term" value="F:RNA binding"/>
    <property type="evidence" value="ECO:0007669"/>
    <property type="project" value="UniProtKB-UniRule"/>
</dbReference>